<sequence length="197" mass="22127">MSDSQFVIFSIGNPGAIARHSCGHLVLKAAMEHFGAKQLQKSGVYSSSSINNITFVKSNCYMNESEKALKRYFEANKKRPDSAIVIVLYDDFELDLGRVRISQFKKNESHNGVKSVSRVFQEMKNFYKLGVGIGPKPVSATKDTIATWVLSNFRLQEKEVLEQKGIPLAIDYLEYIVEAEGEVADCNKVNAYFTKAR</sequence>
<dbReference type="Proteomes" id="UP000000707">
    <property type="component" value="Unassembled WGS sequence"/>
</dbReference>
<evidence type="ECO:0000313" key="5">
    <source>
        <dbReference type="EMBL" id="EGV61263.1"/>
    </source>
</evidence>
<dbReference type="GO" id="GO:0000049">
    <property type="term" value="F:tRNA binding"/>
    <property type="evidence" value="ECO:0007669"/>
    <property type="project" value="UniProtKB-KW"/>
</dbReference>
<evidence type="ECO:0000256" key="3">
    <source>
        <dbReference type="ARBA" id="ARBA00022884"/>
    </source>
</evidence>
<protein>
    <submittedName>
        <fullName evidence="4">Peptidyl-tRNA hydrolase</fullName>
    </submittedName>
</protein>
<evidence type="ECO:0000256" key="2">
    <source>
        <dbReference type="ARBA" id="ARBA00022801"/>
    </source>
</evidence>
<dbReference type="HOGENOM" id="CLU_1310081_0_0_1"/>
<proteinExistence type="predicted"/>
<dbReference type="STRING" id="590646.G3BCD1"/>
<organism evidence="6">
    <name type="scientific">Candida tenuis (strain ATCC 10573 / BCRC 21748 / CBS 615 / JCM 9827 / NBRC 10315 / NRRL Y-1498 / VKM Y-70)</name>
    <name type="common">Yeast</name>
    <name type="synonym">Yamadazyma tenuis</name>
    <dbReference type="NCBI Taxonomy" id="590646"/>
    <lineage>
        <taxon>Eukaryota</taxon>
        <taxon>Fungi</taxon>
        <taxon>Dikarya</taxon>
        <taxon>Ascomycota</taxon>
        <taxon>Saccharomycotina</taxon>
        <taxon>Pichiomycetes</taxon>
        <taxon>Debaryomycetaceae</taxon>
        <taxon>Yamadazyma</taxon>
    </lineage>
</organism>
<dbReference type="InterPro" id="IPR001328">
    <property type="entry name" value="Pept_tRNA_hydro"/>
</dbReference>
<keyword evidence="6" id="KW-1185">Reference proteome</keyword>
<keyword evidence="1" id="KW-0820">tRNA-binding</keyword>
<dbReference type="AlphaFoldDB" id="G3BCD1"/>
<dbReference type="PANTHER" id="PTHR17224">
    <property type="entry name" value="PEPTIDYL-TRNA HYDROLASE"/>
    <property type="match status" value="1"/>
</dbReference>
<dbReference type="KEGG" id="cten:18248481"/>
<dbReference type="Gene3D" id="3.40.50.1470">
    <property type="entry name" value="Peptidyl-tRNA hydrolase"/>
    <property type="match status" value="1"/>
</dbReference>
<keyword evidence="2 4" id="KW-0378">Hydrolase</keyword>
<dbReference type="eggNOG" id="KOG2255">
    <property type="taxonomic scope" value="Eukaryota"/>
</dbReference>
<keyword evidence="3" id="KW-0694">RNA-binding</keyword>
<name>G3BCD1_CANTC</name>
<accession>G3BCD1</accession>
<dbReference type="EMBL" id="GL996528">
    <property type="protein sequence ID" value="EGV61262.1"/>
    <property type="molecule type" value="Genomic_DNA"/>
</dbReference>
<dbReference type="InterPro" id="IPR036416">
    <property type="entry name" value="Pept_tRNA_hydro_sf"/>
</dbReference>
<evidence type="ECO:0000313" key="4">
    <source>
        <dbReference type="EMBL" id="EGV61262.1"/>
    </source>
</evidence>
<dbReference type="SUPFAM" id="SSF53178">
    <property type="entry name" value="Peptidyl-tRNA hydrolase-like"/>
    <property type="match status" value="1"/>
</dbReference>
<dbReference type="EMBL" id="GL996528">
    <property type="protein sequence ID" value="EGV61263.1"/>
    <property type="molecule type" value="Genomic_DNA"/>
</dbReference>
<dbReference type="GO" id="GO:0004045">
    <property type="term" value="F:peptidyl-tRNA hydrolase activity"/>
    <property type="evidence" value="ECO:0007669"/>
    <property type="project" value="InterPro"/>
</dbReference>
<dbReference type="OrthoDB" id="1711136at2759"/>
<dbReference type="PANTHER" id="PTHR17224:SF1">
    <property type="entry name" value="PEPTIDYL-TRNA HYDROLASE"/>
    <property type="match status" value="1"/>
</dbReference>
<dbReference type="RefSeq" id="XP_006690477.1">
    <property type="nucleotide sequence ID" value="XM_006690414.1"/>
</dbReference>
<dbReference type="GeneID" id="18248481"/>
<dbReference type="Pfam" id="PF01195">
    <property type="entry name" value="Pept_tRNA_hydro"/>
    <property type="match status" value="1"/>
</dbReference>
<evidence type="ECO:0000313" key="6">
    <source>
        <dbReference type="Proteomes" id="UP000000707"/>
    </source>
</evidence>
<evidence type="ECO:0000256" key="1">
    <source>
        <dbReference type="ARBA" id="ARBA00022555"/>
    </source>
</evidence>
<reference evidence="5 6" key="1">
    <citation type="journal article" date="2011" name="Proc. Natl. Acad. Sci. U.S.A.">
        <title>Comparative genomics of xylose-fermenting fungi for enhanced biofuel production.</title>
        <authorList>
            <person name="Wohlbach D.J."/>
            <person name="Kuo A."/>
            <person name="Sato T.K."/>
            <person name="Potts K.M."/>
            <person name="Salamov A.A."/>
            <person name="LaButti K.M."/>
            <person name="Sun H."/>
            <person name="Clum A."/>
            <person name="Pangilinan J.L."/>
            <person name="Lindquist E.A."/>
            <person name="Lucas S."/>
            <person name="Lapidus A."/>
            <person name="Jin M."/>
            <person name="Gunawan C."/>
            <person name="Balan V."/>
            <person name="Dale B.E."/>
            <person name="Jeffries T.W."/>
            <person name="Zinkel R."/>
            <person name="Barry K.W."/>
            <person name="Grigoriev I.V."/>
            <person name="Gasch A.P."/>
        </authorList>
    </citation>
    <scope>NUCLEOTIDE SEQUENCE [LARGE SCALE GENOMIC DNA]</scope>
    <source>
        <strain evidence="5">ATCC 10573</strain>
        <strain evidence="6">ATCC 10573 / BCRC 21748 / CBS 615 / JCM 9827 / NBRC 10315 / NRRL Y-1498 / VKM Y-70</strain>
    </source>
</reference>
<gene>
    <name evidence="5" type="ORF">CANTEDRAFT_116872</name>
</gene>